<name>A0A1F5VHL9_9BACT</name>
<protein>
    <recommendedName>
        <fullName evidence="1">Transposase IS200-like domain-containing protein</fullName>
    </recommendedName>
</protein>
<dbReference type="SUPFAM" id="SSF143422">
    <property type="entry name" value="Transposase IS200-like"/>
    <property type="match status" value="1"/>
</dbReference>
<dbReference type="Gene3D" id="3.30.70.1290">
    <property type="entry name" value="Transposase IS200-like"/>
    <property type="match status" value="1"/>
</dbReference>
<organism evidence="2 3">
    <name type="scientific">Candidatus Giovannonibacteria bacterium RIFCSPHIGHO2_01_FULL_45_23</name>
    <dbReference type="NCBI Taxonomy" id="1798325"/>
    <lineage>
        <taxon>Bacteria</taxon>
        <taxon>Candidatus Giovannoniibacteriota</taxon>
    </lineage>
</organism>
<dbReference type="SMART" id="SM01321">
    <property type="entry name" value="Y1_Tnp"/>
    <property type="match status" value="1"/>
</dbReference>
<dbReference type="STRING" id="1798325.A2834_00130"/>
<evidence type="ECO:0000259" key="1">
    <source>
        <dbReference type="SMART" id="SM01321"/>
    </source>
</evidence>
<dbReference type="GO" id="GO:0004803">
    <property type="term" value="F:transposase activity"/>
    <property type="evidence" value="ECO:0007669"/>
    <property type="project" value="InterPro"/>
</dbReference>
<dbReference type="PANTHER" id="PTHR34322">
    <property type="entry name" value="TRANSPOSASE, Y1_TNP DOMAIN-CONTAINING"/>
    <property type="match status" value="1"/>
</dbReference>
<evidence type="ECO:0000313" key="3">
    <source>
        <dbReference type="Proteomes" id="UP000179251"/>
    </source>
</evidence>
<dbReference type="InterPro" id="IPR036515">
    <property type="entry name" value="Transposase_17_sf"/>
</dbReference>
<dbReference type="InterPro" id="IPR002686">
    <property type="entry name" value="Transposase_17"/>
</dbReference>
<proteinExistence type="predicted"/>
<dbReference type="GO" id="GO:0003677">
    <property type="term" value="F:DNA binding"/>
    <property type="evidence" value="ECO:0007669"/>
    <property type="project" value="InterPro"/>
</dbReference>
<dbReference type="Proteomes" id="UP000179251">
    <property type="component" value="Unassembled WGS sequence"/>
</dbReference>
<comment type="caution">
    <text evidence="2">The sequence shown here is derived from an EMBL/GenBank/DDBJ whole genome shotgun (WGS) entry which is preliminary data.</text>
</comment>
<accession>A0A1F5VHL9</accession>
<dbReference type="EMBL" id="MFHD01000014">
    <property type="protein sequence ID" value="OGF62728.1"/>
    <property type="molecule type" value="Genomic_DNA"/>
</dbReference>
<dbReference type="GO" id="GO:0006313">
    <property type="term" value="P:DNA transposition"/>
    <property type="evidence" value="ECO:0007669"/>
    <property type="project" value="InterPro"/>
</dbReference>
<evidence type="ECO:0000313" key="2">
    <source>
        <dbReference type="EMBL" id="OGF62728.1"/>
    </source>
</evidence>
<gene>
    <name evidence="2" type="ORF">A2834_00130</name>
</gene>
<feature type="domain" description="Transposase IS200-like" evidence="1">
    <location>
        <begin position="9"/>
        <end position="149"/>
    </location>
</feature>
<sequence length="232" mass="27589">MAYRRIPFAPNEWYHLYSQGIDKQNIFVAESDFQRFQALLYLANSIEPVNFELIKAKNISHKDIFTLPRPETLVVIGAYCLMKNHPHLVVQEKQEGGITIFMRKLGTAYTMYFDRKYRRIGNLMVKPFRSKHIDDDRYLRRVVQYVHLNPAEIFERGWKKGKVRNMIALERQLRGYMFSSLPDYFGKRRPESDILDKDAYALFRHDLPQFCDVLEEAAAYYGEIESEFKVKR</sequence>
<reference evidence="2 3" key="1">
    <citation type="journal article" date="2016" name="Nat. Commun.">
        <title>Thousands of microbial genomes shed light on interconnected biogeochemical processes in an aquifer system.</title>
        <authorList>
            <person name="Anantharaman K."/>
            <person name="Brown C.T."/>
            <person name="Hug L.A."/>
            <person name="Sharon I."/>
            <person name="Castelle C.J."/>
            <person name="Probst A.J."/>
            <person name="Thomas B.C."/>
            <person name="Singh A."/>
            <person name="Wilkins M.J."/>
            <person name="Karaoz U."/>
            <person name="Brodie E.L."/>
            <person name="Williams K.H."/>
            <person name="Hubbard S.S."/>
            <person name="Banfield J.F."/>
        </authorList>
    </citation>
    <scope>NUCLEOTIDE SEQUENCE [LARGE SCALE GENOMIC DNA]</scope>
</reference>
<dbReference type="PANTHER" id="PTHR34322:SF2">
    <property type="entry name" value="TRANSPOSASE IS200-LIKE DOMAIN-CONTAINING PROTEIN"/>
    <property type="match status" value="1"/>
</dbReference>
<dbReference type="AlphaFoldDB" id="A0A1F5VHL9"/>